<dbReference type="Proteomes" id="UP000199180">
    <property type="component" value="Unassembled WGS sequence"/>
</dbReference>
<evidence type="ECO:0000313" key="3">
    <source>
        <dbReference type="EMBL" id="SET01305.1"/>
    </source>
</evidence>
<gene>
    <name evidence="3" type="ORF">SAMN04489858_102457</name>
</gene>
<evidence type="ECO:0000313" key="4">
    <source>
        <dbReference type="Proteomes" id="UP000199180"/>
    </source>
</evidence>
<dbReference type="AlphaFoldDB" id="A0A1I0B3P6"/>
<feature type="chain" id="PRO_5011680741" description="Phytase-like domain-containing protein" evidence="1">
    <location>
        <begin position="27"/>
        <end position="298"/>
    </location>
</feature>
<dbReference type="STRING" id="364199.SAMN04489858_102457"/>
<reference evidence="3 4" key="1">
    <citation type="submission" date="2016-10" db="EMBL/GenBank/DDBJ databases">
        <authorList>
            <person name="de Groot N.N."/>
        </authorList>
    </citation>
    <scope>NUCLEOTIDE SEQUENCE [LARGE SCALE GENOMIC DNA]</scope>
    <source>
        <strain evidence="3 4">DSM 17862</strain>
    </source>
</reference>
<name>A0A1I0B3P6_9RHOB</name>
<dbReference type="InterPro" id="IPR014567">
    <property type="entry name" value="UCP031900"/>
</dbReference>
<organism evidence="3 4">
    <name type="scientific">Paracoccus homiensis</name>
    <dbReference type="NCBI Taxonomy" id="364199"/>
    <lineage>
        <taxon>Bacteria</taxon>
        <taxon>Pseudomonadati</taxon>
        <taxon>Pseudomonadota</taxon>
        <taxon>Alphaproteobacteria</taxon>
        <taxon>Rhodobacterales</taxon>
        <taxon>Paracoccaceae</taxon>
        <taxon>Paracoccus</taxon>
    </lineage>
</organism>
<keyword evidence="4" id="KW-1185">Reference proteome</keyword>
<sequence>MPNRRCRPLIAALTTILIAAGAKAPAATLEYVGTYVWRDNDPRFGGFSGIEMSDDGLGFHALSDRSNLFWGSIERDASGRIRHMNVAGRAQLKDSRNRPLKPGYLGDSEGLAIGADGTIWVSFEGLDRIVAYDSPDAPARPLSRPPKIKALRVNSGFESLAIDPAGTLYTLPERSVSPDSPFPVFTVRDGKWHRAFSISRSGRWLPVGADFGPDGWLYLLERDFQGLLGFSSRIRRFQLGKDGVRAEQTLLETNSLQYDNLEGLAVWDDGQGIRLTMISDDNFLFVQRTELVEYRLRD</sequence>
<dbReference type="InterPro" id="IPR027372">
    <property type="entry name" value="Phytase-like_dom"/>
</dbReference>
<keyword evidence="1" id="KW-0732">Signal</keyword>
<dbReference type="PIRSF" id="PIRSF031900">
    <property type="entry name" value="UCP031900"/>
    <property type="match status" value="1"/>
</dbReference>
<feature type="signal peptide" evidence="1">
    <location>
        <begin position="1"/>
        <end position="26"/>
    </location>
</feature>
<dbReference type="Pfam" id="PF13449">
    <property type="entry name" value="Phytase-like"/>
    <property type="match status" value="1"/>
</dbReference>
<dbReference type="EMBL" id="FOHO01000002">
    <property type="protein sequence ID" value="SET01305.1"/>
    <property type="molecule type" value="Genomic_DNA"/>
</dbReference>
<accession>A0A1I0B3P6</accession>
<proteinExistence type="predicted"/>
<protein>
    <recommendedName>
        <fullName evidence="2">Phytase-like domain-containing protein</fullName>
    </recommendedName>
</protein>
<dbReference type="OrthoDB" id="9798693at2"/>
<evidence type="ECO:0000259" key="2">
    <source>
        <dbReference type="Pfam" id="PF13449"/>
    </source>
</evidence>
<evidence type="ECO:0000256" key="1">
    <source>
        <dbReference type="SAM" id="SignalP"/>
    </source>
</evidence>
<dbReference type="RefSeq" id="WP_090732822.1">
    <property type="nucleotide sequence ID" value="NZ_FOHO01000002.1"/>
</dbReference>
<feature type="domain" description="Phytase-like" evidence="2">
    <location>
        <begin position="43"/>
        <end position="283"/>
    </location>
</feature>
<dbReference type="SUPFAM" id="SSF101898">
    <property type="entry name" value="NHL repeat"/>
    <property type="match status" value="1"/>
</dbReference>